<evidence type="ECO:0000256" key="1">
    <source>
        <dbReference type="SAM" id="MobiDB-lite"/>
    </source>
</evidence>
<reference evidence="2" key="1">
    <citation type="journal article" date="2020" name="Stud. Mycol.">
        <title>101 Dothideomycetes genomes: a test case for predicting lifestyles and emergence of pathogens.</title>
        <authorList>
            <person name="Haridas S."/>
            <person name="Albert R."/>
            <person name="Binder M."/>
            <person name="Bloem J."/>
            <person name="Labutti K."/>
            <person name="Salamov A."/>
            <person name="Andreopoulos B."/>
            <person name="Baker S."/>
            <person name="Barry K."/>
            <person name="Bills G."/>
            <person name="Bluhm B."/>
            <person name="Cannon C."/>
            <person name="Castanera R."/>
            <person name="Culley D."/>
            <person name="Daum C."/>
            <person name="Ezra D."/>
            <person name="Gonzalez J."/>
            <person name="Henrissat B."/>
            <person name="Kuo A."/>
            <person name="Liang C."/>
            <person name="Lipzen A."/>
            <person name="Lutzoni F."/>
            <person name="Magnuson J."/>
            <person name="Mondo S."/>
            <person name="Nolan M."/>
            <person name="Ohm R."/>
            <person name="Pangilinan J."/>
            <person name="Park H.-J."/>
            <person name="Ramirez L."/>
            <person name="Alfaro M."/>
            <person name="Sun H."/>
            <person name="Tritt A."/>
            <person name="Yoshinaga Y."/>
            <person name="Zwiers L.-H."/>
            <person name="Turgeon B."/>
            <person name="Goodwin S."/>
            <person name="Spatafora J."/>
            <person name="Crous P."/>
            <person name="Grigoriev I."/>
        </authorList>
    </citation>
    <scope>NUCLEOTIDE SEQUENCE</scope>
    <source>
        <strain evidence="2">CBS 101060</strain>
    </source>
</reference>
<dbReference type="EMBL" id="MU006107">
    <property type="protein sequence ID" value="KAF2835654.1"/>
    <property type="molecule type" value="Genomic_DNA"/>
</dbReference>
<evidence type="ECO:0000313" key="2">
    <source>
        <dbReference type="EMBL" id="KAF2835654.1"/>
    </source>
</evidence>
<comment type="caution">
    <text evidence="2">The sequence shown here is derived from an EMBL/GenBank/DDBJ whole genome shotgun (WGS) entry which is preliminary data.</text>
</comment>
<protein>
    <submittedName>
        <fullName evidence="2">Uncharacterized protein</fullName>
    </submittedName>
</protein>
<feature type="compositionally biased region" description="Polar residues" evidence="1">
    <location>
        <begin position="190"/>
        <end position="199"/>
    </location>
</feature>
<organism evidence="2 3">
    <name type="scientific">Patellaria atrata CBS 101060</name>
    <dbReference type="NCBI Taxonomy" id="1346257"/>
    <lineage>
        <taxon>Eukaryota</taxon>
        <taxon>Fungi</taxon>
        <taxon>Dikarya</taxon>
        <taxon>Ascomycota</taxon>
        <taxon>Pezizomycotina</taxon>
        <taxon>Dothideomycetes</taxon>
        <taxon>Dothideomycetes incertae sedis</taxon>
        <taxon>Patellariales</taxon>
        <taxon>Patellariaceae</taxon>
        <taxon>Patellaria</taxon>
    </lineage>
</organism>
<accession>A0A9P4S3Z9</accession>
<dbReference type="Proteomes" id="UP000799429">
    <property type="component" value="Unassembled WGS sequence"/>
</dbReference>
<gene>
    <name evidence="2" type="ORF">M501DRAFT_941589</name>
</gene>
<feature type="region of interest" description="Disordered" evidence="1">
    <location>
        <begin position="1"/>
        <end position="37"/>
    </location>
</feature>
<proteinExistence type="predicted"/>
<feature type="region of interest" description="Disordered" evidence="1">
    <location>
        <begin position="162"/>
        <end position="199"/>
    </location>
</feature>
<evidence type="ECO:0000313" key="3">
    <source>
        <dbReference type="Proteomes" id="UP000799429"/>
    </source>
</evidence>
<dbReference type="AlphaFoldDB" id="A0A9P4S3Z9"/>
<name>A0A9P4S3Z9_9PEZI</name>
<sequence>MSAKFDDPSLPSYEDSIRSEDSKTPSSIAHQRRPDGQDLVNHLTNVRGQHLSKLIDERILPLLEQQALYGIARTTIALVPSDLEQIDPALSEGKSYPITRCHPSAAPLELVSLSEGENVHQIQLQGQLNGVGFWTQPGVVDSLENMLRICLASSSRLHASSAPLNSAQVQPPTLPPRRNFFSKKSSSSSPVARQFSQPSTGDEKKHLVVRASLEDLCFRTLSAFGLYDTVTGRGVVLRVEINL</sequence>
<dbReference type="OrthoDB" id="3914029at2759"/>
<keyword evidence="3" id="KW-1185">Reference proteome</keyword>